<reference evidence="2 3" key="2">
    <citation type="submission" date="2024-10" db="EMBL/GenBank/DDBJ databases">
        <authorList>
            <person name="Ryan C."/>
        </authorList>
    </citation>
    <scope>NUCLEOTIDE SEQUENCE [LARGE SCALE GENOMIC DNA]</scope>
</reference>
<evidence type="ECO:0000256" key="1">
    <source>
        <dbReference type="SAM" id="MobiDB-lite"/>
    </source>
</evidence>
<evidence type="ECO:0000313" key="3">
    <source>
        <dbReference type="Proteomes" id="UP001497457"/>
    </source>
</evidence>
<name>A0ABC9EYC3_9POAL</name>
<organism evidence="2 3">
    <name type="scientific">Urochloa decumbens</name>
    <dbReference type="NCBI Taxonomy" id="240449"/>
    <lineage>
        <taxon>Eukaryota</taxon>
        <taxon>Viridiplantae</taxon>
        <taxon>Streptophyta</taxon>
        <taxon>Embryophyta</taxon>
        <taxon>Tracheophyta</taxon>
        <taxon>Spermatophyta</taxon>
        <taxon>Magnoliopsida</taxon>
        <taxon>Liliopsida</taxon>
        <taxon>Poales</taxon>
        <taxon>Poaceae</taxon>
        <taxon>PACMAD clade</taxon>
        <taxon>Panicoideae</taxon>
        <taxon>Panicodae</taxon>
        <taxon>Paniceae</taxon>
        <taxon>Melinidinae</taxon>
        <taxon>Urochloa</taxon>
    </lineage>
</organism>
<dbReference type="Proteomes" id="UP001497457">
    <property type="component" value="Chromosome 5rd"/>
</dbReference>
<feature type="region of interest" description="Disordered" evidence="1">
    <location>
        <begin position="526"/>
        <end position="547"/>
    </location>
</feature>
<keyword evidence="3" id="KW-1185">Reference proteome</keyword>
<accession>A0ABC9EYC3</accession>
<proteinExistence type="predicted"/>
<dbReference type="AlphaFoldDB" id="A0ABC9EYC3"/>
<dbReference type="PANTHER" id="PTHR33075">
    <property type="entry name" value="OS02G0499800 PROTEIN"/>
    <property type="match status" value="1"/>
</dbReference>
<feature type="region of interest" description="Disordered" evidence="1">
    <location>
        <begin position="443"/>
        <end position="464"/>
    </location>
</feature>
<protein>
    <submittedName>
        <fullName evidence="2">Uncharacterized protein</fullName>
    </submittedName>
</protein>
<dbReference type="PANTHER" id="PTHR33075:SF7">
    <property type="entry name" value="OS02G0303350 PROTEIN"/>
    <property type="match status" value="1"/>
</dbReference>
<evidence type="ECO:0000313" key="2">
    <source>
        <dbReference type="EMBL" id="CAL5065434.1"/>
    </source>
</evidence>
<reference evidence="3" key="1">
    <citation type="submission" date="2024-06" db="EMBL/GenBank/DDBJ databases">
        <authorList>
            <person name="Ryan C."/>
        </authorList>
    </citation>
    <scope>NUCLEOTIDE SEQUENCE [LARGE SCALE GENOMIC DNA]</scope>
</reference>
<gene>
    <name evidence="2" type="ORF">URODEC1_LOCUS99944</name>
</gene>
<sequence length="547" mass="60087">MIDISPIQFVGNSNIRVMKHDEARNMRACNYIRFCRLLVLAFPLDYQTMEFFKAAVAPFGRLITWYEGTNKSKTFLDCLVLTPDRIPHSFVVSQGTVLGGNGRSLTAPVYIIGGQFPDVFPANEDPVPVDGNPHPAHGHIAHANPDIDQNWMHDLAGAANVVLQDFGVNQNQMQEAMEDLAPPMDNAEGNNEGWPEWHNEADNGIGAEQEPTMLHHPVQPQDTISFDQSGSTANFLRTNGPDIHLSVDMFKRGYRGSISSTSTSSSDASSKLANEGMNCQFSVLWSAVASIYTRIQHNIPEQSSQKRSWSLAFENLQTQISEDEPEDLTKAIVRYRPVLHSVLLQIWAQKMEDYNATLPELNNAIVIEDIPAANNEPNNGLADMDMTADNLTRLEGPCTEASAKKCLLSAFDTIAMSNSKSCLPPRPPRSVVSLPTNVAEGGNIVPLTNEGMRRSPRLNTTDGYKHCQLEDMPRKRRRGAANKGVSGTVQQKPIELPVKHDKAKSPIPLDVLKGWGVDCGVPPSEVTDDLLLQGSSSTVLDDDTPAN</sequence>
<dbReference type="EMBL" id="OZ075115">
    <property type="protein sequence ID" value="CAL5065434.1"/>
    <property type="molecule type" value="Genomic_DNA"/>
</dbReference>